<sequence>MSESVPCPSATTLAGLVDPSDYPDFDAGWRAGVTRGIANPAPIEVVEDLALLLDSAELVNRINPLE</sequence>
<reference evidence="2" key="1">
    <citation type="submission" date="2019-09" db="EMBL/GenBank/DDBJ databases">
        <title>Mumia zhuanghuii sp. nov. isolated from the intestinal contents of plateau pika (Ochotona curzoniae) in the Qinghai-Tibet plateau of China.</title>
        <authorList>
            <person name="Tian Z."/>
        </authorList>
    </citation>
    <scope>NUCLEOTIDE SEQUENCE [LARGE SCALE GENOMIC DNA]</scope>
    <source>
        <strain evidence="2">JCM 30598</strain>
    </source>
</reference>
<comment type="caution">
    <text evidence="1">The sequence shown here is derived from an EMBL/GenBank/DDBJ whole genome shotgun (WGS) entry which is preliminary data.</text>
</comment>
<name>A0A5J5J5Q7_9MICO</name>
<evidence type="ECO:0000313" key="2">
    <source>
        <dbReference type="Proteomes" id="UP000325827"/>
    </source>
</evidence>
<dbReference type="EMBL" id="VYSA01000001">
    <property type="protein sequence ID" value="KAA9110759.1"/>
    <property type="molecule type" value="Genomic_DNA"/>
</dbReference>
<accession>A0A5J5J5Q7</accession>
<organism evidence="1 2">
    <name type="scientific">Microbacterium rhizomatis</name>
    <dbReference type="NCBI Taxonomy" id="1631477"/>
    <lineage>
        <taxon>Bacteria</taxon>
        <taxon>Bacillati</taxon>
        <taxon>Actinomycetota</taxon>
        <taxon>Actinomycetes</taxon>
        <taxon>Micrococcales</taxon>
        <taxon>Microbacteriaceae</taxon>
        <taxon>Microbacterium</taxon>
    </lineage>
</organism>
<protein>
    <submittedName>
        <fullName evidence="1">Uncharacterized protein</fullName>
    </submittedName>
</protein>
<proteinExistence type="predicted"/>
<evidence type="ECO:0000313" key="1">
    <source>
        <dbReference type="EMBL" id="KAA9110759.1"/>
    </source>
</evidence>
<dbReference type="RefSeq" id="WP_150447532.1">
    <property type="nucleotide sequence ID" value="NZ_VYSA01000001.1"/>
</dbReference>
<keyword evidence="2" id="KW-1185">Reference proteome</keyword>
<gene>
    <name evidence="1" type="ORF">F6B43_03735</name>
</gene>
<dbReference type="AlphaFoldDB" id="A0A5J5J5Q7"/>
<dbReference type="OrthoDB" id="5197257at2"/>
<dbReference type="Proteomes" id="UP000325827">
    <property type="component" value="Unassembled WGS sequence"/>
</dbReference>